<keyword evidence="2" id="KW-0804">Transcription</keyword>
<keyword evidence="3" id="KW-0539">Nucleus</keyword>
<keyword evidence="1 3" id="KW-0238">DNA-binding</keyword>
<dbReference type="PANTHER" id="PTHR10270">
    <property type="entry name" value="SOX TRANSCRIPTION FACTOR"/>
    <property type="match status" value="1"/>
</dbReference>
<feature type="DNA-binding region" description="HMG box" evidence="3">
    <location>
        <begin position="1"/>
        <end position="71"/>
    </location>
</feature>
<dbReference type="GO" id="GO:0000978">
    <property type="term" value="F:RNA polymerase II cis-regulatory region sequence-specific DNA binding"/>
    <property type="evidence" value="ECO:0007669"/>
    <property type="project" value="TreeGrafter"/>
</dbReference>
<dbReference type="GO" id="GO:0005634">
    <property type="term" value="C:nucleus"/>
    <property type="evidence" value="ECO:0007669"/>
    <property type="project" value="UniProtKB-UniRule"/>
</dbReference>
<name>A0A4Y7PMK3_9AGAM</name>
<reference evidence="5 6" key="1">
    <citation type="submission" date="2018-06" db="EMBL/GenBank/DDBJ databases">
        <title>A transcriptomic atlas of mushroom development highlights an independent origin of complex multicellularity.</title>
        <authorList>
            <consortium name="DOE Joint Genome Institute"/>
            <person name="Krizsan K."/>
            <person name="Almasi E."/>
            <person name="Merenyi Z."/>
            <person name="Sahu N."/>
            <person name="Viragh M."/>
            <person name="Koszo T."/>
            <person name="Mondo S."/>
            <person name="Kiss B."/>
            <person name="Balint B."/>
            <person name="Kues U."/>
            <person name="Barry K."/>
            <person name="Hegedus J.C."/>
            <person name="Henrissat B."/>
            <person name="Johnson J."/>
            <person name="Lipzen A."/>
            <person name="Ohm R."/>
            <person name="Nagy I."/>
            <person name="Pangilinan J."/>
            <person name="Yan J."/>
            <person name="Xiong Y."/>
            <person name="Grigoriev I.V."/>
            <person name="Hibbett D.S."/>
            <person name="Nagy L.G."/>
        </authorList>
    </citation>
    <scope>NUCLEOTIDE SEQUENCE [LARGE SCALE GENOMIC DNA]</scope>
    <source>
        <strain evidence="5 6">SZMC22713</strain>
    </source>
</reference>
<dbReference type="OrthoDB" id="6247875at2759"/>
<dbReference type="CDD" id="cd01389">
    <property type="entry name" value="HMG-box_ROX1-like"/>
    <property type="match status" value="1"/>
</dbReference>
<dbReference type="GO" id="GO:0001228">
    <property type="term" value="F:DNA-binding transcription activator activity, RNA polymerase II-specific"/>
    <property type="evidence" value="ECO:0007669"/>
    <property type="project" value="TreeGrafter"/>
</dbReference>
<feature type="non-terminal residue" evidence="5">
    <location>
        <position position="1"/>
    </location>
</feature>
<keyword evidence="6" id="KW-1185">Reference proteome</keyword>
<evidence type="ECO:0000256" key="3">
    <source>
        <dbReference type="PROSITE-ProRule" id="PRU00267"/>
    </source>
</evidence>
<protein>
    <submittedName>
        <fullName evidence="5">High mobility group box</fullName>
    </submittedName>
</protein>
<dbReference type="Pfam" id="PF00505">
    <property type="entry name" value="HMG_box"/>
    <property type="match status" value="1"/>
</dbReference>
<feature type="non-terminal residue" evidence="5">
    <location>
        <position position="74"/>
    </location>
</feature>
<feature type="domain" description="HMG box" evidence="4">
    <location>
        <begin position="1"/>
        <end position="71"/>
    </location>
</feature>
<dbReference type="PANTHER" id="PTHR10270:SF161">
    <property type="entry name" value="SEX-DETERMINING REGION Y PROTEIN"/>
    <property type="match status" value="1"/>
</dbReference>
<dbReference type="VEuPathDB" id="FungiDB:BD410DRAFT_689432"/>
<dbReference type="InterPro" id="IPR009071">
    <property type="entry name" value="HMG_box_dom"/>
</dbReference>
<dbReference type="SMART" id="SM00398">
    <property type="entry name" value="HMG"/>
    <property type="match status" value="1"/>
</dbReference>
<evidence type="ECO:0000313" key="6">
    <source>
        <dbReference type="Proteomes" id="UP000294933"/>
    </source>
</evidence>
<dbReference type="PROSITE" id="PS50118">
    <property type="entry name" value="HMG_BOX_2"/>
    <property type="match status" value="1"/>
</dbReference>
<dbReference type="Gene3D" id="1.10.30.10">
    <property type="entry name" value="High mobility group box domain"/>
    <property type="match status" value="1"/>
</dbReference>
<evidence type="ECO:0000259" key="4">
    <source>
        <dbReference type="PROSITE" id="PS50118"/>
    </source>
</evidence>
<dbReference type="SUPFAM" id="SSF47095">
    <property type="entry name" value="HMG-box"/>
    <property type="match status" value="1"/>
</dbReference>
<evidence type="ECO:0000256" key="1">
    <source>
        <dbReference type="ARBA" id="ARBA00023125"/>
    </source>
</evidence>
<dbReference type="GO" id="GO:0030154">
    <property type="term" value="P:cell differentiation"/>
    <property type="evidence" value="ECO:0007669"/>
    <property type="project" value="TreeGrafter"/>
</dbReference>
<sequence>PRPPNAWILYRSERLRSIAALNPGAPRLAQADISKQISGMWKNESDEVRAHYEHLAKIKKMEHQLLYPSYRFQP</sequence>
<dbReference type="InterPro" id="IPR050140">
    <property type="entry name" value="SRY-related_HMG-box_TF-like"/>
</dbReference>
<dbReference type="Proteomes" id="UP000294933">
    <property type="component" value="Unassembled WGS sequence"/>
</dbReference>
<evidence type="ECO:0000313" key="5">
    <source>
        <dbReference type="EMBL" id="TDL16647.1"/>
    </source>
</evidence>
<accession>A0A4Y7PMK3</accession>
<dbReference type="STRING" id="50990.A0A4Y7PMK3"/>
<organism evidence="5 6">
    <name type="scientific">Rickenella mellea</name>
    <dbReference type="NCBI Taxonomy" id="50990"/>
    <lineage>
        <taxon>Eukaryota</taxon>
        <taxon>Fungi</taxon>
        <taxon>Dikarya</taxon>
        <taxon>Basidiomycota</taxon>
        <taxon>Agaricomycotina</taxon>
        <taxon>Agaricomycetes</taxon>
        <taxon>Hymenochaetales</taxon>
        <taxon>Rickenellaceae</taxon>
        <taxon>Rickenella</taxon>
    </lineage>
</organism>
<dbReference type="EMBL" id="ML170238">
    <property type="protein sequence ID" value="TDL16647.1"/>
    <property type="molecule type" value="Genomic_DNA"/>
</dbReference>
<proteinExistence type="predicted"/>
<dbReference type="InterPro" id="IPR036910">
    <property type="entry name" value="HMG_box_dom_sf"/>
</dbReference>
<gene>
    <name evidence="5" type="ORF">BD410DRAFT_689432</name>
</gene>
<evidence type="ECO:0000256" key="2">
    <source>
        <dbReference type="ARBA" id="ARBA00023163"/>
    </source>
</evidence>
<dbReference type="AlphaFoldDB" id="A0A4Y7PMK3"/>